<sequence length="338" mass="37664">MSYHKALITGVTSYIGAHIAQQLLQQGWYVRGTVRSQTKAQWLHDTFKAGSRFETVEVKDIQRKESFADSVKGVDYVFHVASPFFMNPKDPYEDLVHPAINGTNSLLSAVDEHGTSVRRVVITSSFAAMMQPHPENPDYVYTESDWNDAAFEQVKQLGKDVPGIIAYLASKNEAERAAWRFMDEKKPNFELSVINPVYVFGPAIHHVAKAEELNTSVAMIYVYLSGAKERLAPRGILSNFVDVRDVAEAHIKAATLPGAAGQRYILSAGVFSDLLIASAIKKTCPKYADKLPKEGWDLKETTRHEPDNTKSRNELGITYIPLEKSVADTVESIAQFIQ</sequence>
<dbReference type="EMBL" id="KV425584">
    <property type="protein sequence ID" value="KZT23559.1"/>
    <property type="molecule type" value="Genomic_DNA"/>
</dbReference>
<accession>A0A165RB40</accession>
<protein>
    <submittedName>
        <fullName evidence="4">NAD(P)-binding protein</fullName>
    </submittedName>
</protein>
<dbReference type="Pfam" id="PF01370">
    <property type="entry name" value="Epimerase"/>
    <property type="match status" value="1"/>
</dbReference>
<feature type="domain" description="NAD-dependent epimerase/dehydratase" evidence="3">
    <location>
        <begin position="6"/>
        <end position="259"/>
    </location>
</feature>
<dbReference type="CDD" id="cd05227">
    <property type="entry name" value="AR_SDR_e"/>
    <property type="match status" value="1"/>
</dbReference>
<evidence type="ECO:0000313" key="5">
    <source>
        <dbReference type="Proteomes" id="UP000076761"/>
    </source>
</evidence>
<organism evidence="4 5">
    <name type="scientific">Neolentinus lepideus HHB14362 ss-1</name>
    <dbReference type="NCBI Taxonomy" id="1314782"/>
    <lineage>
        <taxon>Eukaryota</taxon>
        <taxon>Fungi</taxon>
        <taxon>Dikarya</taxon>
        <taxon>Basidiomycota</taxon>
        <taxon>Agaricomycotina</taxon>
        <taxon>Agaricomycetes</taxon>
        <taxon>Gloeophyllales</taxon>
        <taxon>Gloeophyllaceae</taxon>
        <taxon>Neolentinus</taxon>
    </lineage>
</organism>
<evidence type="ECO:0000256" key="2">
    <source>
        <dbReference type="ARBA" id="ARBA00023445"/>
    </source>
</evidence>
<dbReference type="OrthoDB" id="2735536at2759"/>
<dbReference type="AlphaFoldDB" id="A0A165RB40"/>
<reference evidence="4 5" key="1">
    <citation type="journal article" date="2016" name="Mol. Biol. Evol.">
        <title>Comparative Genomics of Early-Diverging Mushroom-Forming Fungi Provides Insights into the Origins of Lignocellulose Decay Capabilities.</title>
        <authorList>
            <person name="Nagy L.G."/>
            <person name="Riley R."/>
            <person name="Tritt A."/>
            <person name="Adam C."/>
            <person name="Daum C."/>
            <person name="Floudas D."/>
            <person name="Sun H."/>
            <person name="Yadav J.S."/>
            <person name="Pangilinan J."/>
            <person name="Larsson K.H."/>
            <person name="Matsuura K."/>
            <person name="Barry K."/>
            <person name="Labutti K."/>
            <person name="Kuo R."/>
            <person name="Ohm R.A."/>
            <person name="Bhattacharya S.S."/>
            <person name="Shirouzu T."/>
            <person name="Yoshinaga Y."/>
            <person name="Martin F.M."/>
            <person name="Grigoriev I.V."/>
            <person name="Hibbett D.S."/>
        </authorList>
    </citation>
    <scope>NUCLEOTIDE SEQUENCE [LARGE SCALE GENOMIC DNA]</scope>
    <source>
        <strain evidence="4 5">HHB14362 ss-1</strain>
    </source>
</reference>
<dbReference type="InterPro" id="IPR001509">
    <property type="entry name" value="Epimerase_deHydtase"/>
</dbReference>
<dbReference type="InterPro" id="IPR036291">
    <property type="entry name" value="NAD(P)-bd_dom_sf"/>
</dbReference>
<keyword evidence="5" id="KW-1185">Reference proteome</keyword>
<dbReference type="GO" id="GO:0016616">
    <property type="term" value="F:oxidoreductase activity, acting on the CH-OH group of donors, NAD or NADP as acceptor"/>
    <property type="evidence" value="ECO:0007669"/>
    <property type="project" value="TreeGrafter"/>
</dbReference>
<gene>
    <name evidence="4" type="ORF">NEOLEDRAFT_1069294</name>
</gene>
<dbReference type="PANTHER" id="PTHR10366:SF564">
    <property type="entry name" value="STEROL-4-ALPHA-CARBOXYLATE 3-DEHYDROGENASE, DECARBOXYLATING"/>
    <property type="match status" value="1"/>
</dbReference>
<dbReference type="Proteomes" id="UP000076761">
    <property type="component" value="Unassembled WGS sequence"/>
</dbReference>
<evidence type="ECO:0000256" key="1">
    <source>
        <dbReference type="ARBA" id="ARBA00023002"/>
    </source>
</evidence>
<evidence type="ECO:0000259" key="3">
    <source>
        <dbReference type="Pfam" id="PF01370"/>
    </source>
</evidence>
<dbReference type="InterPro" id="IPR050425">
    <property type="entry name" value="NAD(P)_dehydrat-like"/>
</dbReference>
<dbReference type="PANTHER" id="PTHR10366">
    <property type="entry name" value="NAD DEPENDENT EPIMERASE/DEHYDRATASE"/>
    <property type="match status" value="1"/>
</dbReference>
<name>A0A165RB40_9AGAM</name>
<dbReference type="Gene3D" id="3.40.50.720">
    <property type="entry name" value="NAD(P)-binding Rossmann-like Domain"/>
    <property type="match status" value="1"/>
</dbReference>
<dbReference type="SUPFAM" id="SSF51735">
    <property type="entry name" value="NAD(P)-binding Rossmann-fold domains"/>
    <property type="match status" value="1"/>
</dbReference>
<evidence type="ECO:0000313" key="4">
    <source>
        <dbReference type="EMBL" id="KZT23559.1"/>
    </source>
</evidence>
<dbReference type="InParanoid" id="A0A165RB40"/>
<comment type="similarity">
    <text evidence="2">Belongs to the NAD(P)-dependent epimerase/dehydratase family. Dihydroflavonol-4-reductase subfamily.</text>
</comment>
<proteinExistence type="inferred from homology"/>
<dbReference type="STRING" id="1314782.A0A165RB40"/>
<keyword evidence="1" id="KW-0560">Oxidoreductase</keyword>